<keyword evidence="1" id="KW-1133">Transmembrane helix</keyword>
<dbReference type="Proteomes" id="UP000605970">
    <property type="component" value="Unassembled WGS sequence"/>
</dbReference>
<dbReference type="AlphaFoldDB" id="A0A8S9ZCQ8"/>
<organism evidence="2 3">
    <name type="scientific">Meloidogyne graminicola</name>
    <dbReference type="NCBI Taxonomy" id="189291"/>
    <lineage>
        <taxon>Eukaryota</taxon>
        <taxon>Metazoa</taxon>
        <taxon>Ecdysozoa</taxon>
        <taxon>Nematoda</taxon>
        <taxon>Chromadorea</taxon>
        <taxon>Rhabditida</taxon>
        <taxon>Tylenchina</taxon>
        <taxon>Tylenchomorpha</taxon>
        <taxon>Tylenchoidea</taxon>
        <taxon>Meloidogynidae</taxon>
        <taxon>Meloidogyninae</taxon>
        <taxon>Meloidogyne</taxon>
    </lineage>
</organism>
<feature type="transmembrane region" description="Helical" evidence="1">
    <location>
        <begin position="20"/>
        <end position="40"/>
    </location>
</feature>
<keyword evidence="3" id="KW-1185">Reference proteome</keyword>
<proteinExistence type="predicted"/>
<evidence type="ECO:0000256" key="1">
    <source>
        <dbReference type="SAM" id="Phobius"/>
    </source>
</evidence>
<sequence length="94" mass="11200">MIAEHTHEKYRSDPIFAECVRMFTGLALFLFLLNYTGVPLPDGTLTRAKFPVEFWNVYERMIYDSEYINVEFAYRHLHTIFSCANPNIWRFIEA</sequence>
<keyword evidence="1" id="KW-0472">Membrane</keyword>
<dbReference type="OrthoDB" id="10062872at2759"/>
<comment type="caution">
    <text evidence="2">The sequence shown here is derived from an EMBL/GenBank/DDBJ whole genome shotgun (WGS) entry which is preliminary data.</text>
</comment>
<dbReference type="EMBL" id="JABEBT010000231">
    <property type="protein sequence ID" value="KAF7623538.1"/>
    <property type="molecule type" value="Genomic_DNA"/>
</dbReference>
<name>A0A8S9ZCQ8_9BILA</name>
<keyword evidence="1" id="KW-0812">Transmembrane</keyword>
<accession>A0A8S9ZCQ8</accession>
<gene>
    <name evidence="2" type="ORF">Mgra_00010161</name>
</gene>
<evidence type="ECO:0000313" key="2">
    <source>
        <dbReference type="EMBL" id="KAF7623538.1"/>
    </source>
</evidence>
<evidence type="ECO:0000313" key="3">
    <source>
        <dbReference type="Proteomes" id="UP000605970"/>
    </source>
</evidence>
<protein>
    <submittedName>
        <fullName evidence="2">MULE domain-containing protein</fullName>
    </submittedName>
</protein>
<reference evidence="2" key="1">
    <citation type="journal article" date="2020" name="Ecol. Evol.">
        <title>Genome structure and content of the rice root-knot nematode (Meloidogyne graminicola).</title>
        <authorList>
            <person name="Phan N.T."/>
            <person name="Danchin E.G.J."/>
            <person name="Klopp C."/>
            <person name="Perfus-Barbeoch L."/>
            <person name="Kozlowski D.K."/>
            <person name="Koutsovoulos G.D."/>
            <person name="Lopez-Roques C."/>
            <person name="Bouchez O."/>
            <person name="Zahm M."/>
            <person name="Besnard G."/>
            <person name="Bellafiore S."/>
        </authorList>
    </citation>
    <scope>NUCLEOTIDE SEQUENCE</scope>
    <source>
        <strain evidence="2">VN-18</strain>
    </source>
</reference>